<dbReference type="Proteomes" id="UP001165135">
    <property type="component" value="Unassembled WGS sequence"/>
</dbReference>
<organism evidence="1 2">
    <name type="scientific">Actinoallomurus iriomotensis</name>
    <dbReference type="NCBI Taxonomy" id="478107"/>
    <lineage>
        <taxon>Bacteria</taxon>
        <taxon>Bacillati</taxon>
        <taxon>Actinomycetota</taxon>
        <taxon>Actinomycetes</taxon>
        <taxon>Streptosporangiales</taxon>
        <taxon>Thermomonosporaceae</taxon>
        <taxon>Actinoallomurus</taxon>
    </lineage>
</organism>
<evidence type="ECO:0000313" key="1">
    <source>
        <dbReference type="EMBL" id="GLY81604.1"/>
    </source>
</evidence>
<sequence length="63" mass="6773">MVTIRTGQRTHRGGIMPPLTIDLRGVTSDLLRSADNPVLKSAVLEAIQPAREMADGAGFDNKL</sequence>
<proteinExistence type="predicted"/>
<dbReference type="EMBL" id="BSTJ01000020">
    <property type="protein sequence ID" value="GLY81604.1"/>
    <property type="molecule type" value="Genomic_DNA"/>
</dbReference>
<protein>
    <submittedName>
        <fullName evidence="1">Uncharacterized protein</fullName>
    </submittedName>
</protein>
<name>A0A9W6RTM1_9ACTN</name>
<accession>A0A9W6RTM1</accession>
<evidence type="ECO:0000313" key="2">
    <source>
        <dbReference type="Proteomes" id="UP001165135"/>
    </source>
</evidence>
<dbReference type="AlphaFoldDB" id="A0A9W6RTM1"/>
<gene>
    <name evidence="1" type="ORF">Airi01_098710</name>
</gene>
<comment type="caution">
    <text evidence="1">The sequence shown here is derived from an EMBL/GenBank/DDBJ whole genome shotgun (WGS) entry which is preliminary data.</text>
</comment>
<reference evidence="1" key="1">
    <citation type="submission" date="2023-03" db="EMBL/GenBank/DDBJ databases">
        <title>Actinoallomurus iriomotensis NBRC 103681.</title>
        <authorList>
            <person name="Ichikawa N."/>
            <person name="Sato H."/>
            <person name="Tonouchi N."/>
        </authorList>
    </citation>
    <scope>NUCLEOTIDE SEQUENCE</scope>
    <source>
        <strain evidence="1">NBRC 103681</strain>
    </source>
</reference>